<name>A0A7K6STY9_CALNI</name>
<protein>
    <submittedName>
        <fullName evidence="1">ENV1 protein</fullName>
    </submittedName>
</protein>
<dbReference type="Pfam" id="PF00429">
    <property type="entry name" value="TLV_coat"/>
    <property type="match status" value="1"/>
</dbReference>
<dbReference type="InterPro" id="IPR018154">
    <property type="entry name" value="TLV/ENV_coat_polyprotein"/>
</dbReference>
<feature type="non-terminal residue" evidence="1">
    <location>
        <position position="1"/>
    </location>
</feature>
<reference evidence="1 2" key="1">
    <citation type="submission" date="2019-09" db="EMBL/GenBank/DDBJ databases">
        <title>Bird 10,000 Genomes (B10K) Project - Family phase.</title>
        <authorList>
            <person name="Zhang G."/>
        </authorList>
    </citation>
    <scope>NUCLEOTIDE SEQUENCE [LARGE SCALE GENOMIC DNA]</scope>
    <source>
        <strain evidence="1">OUT-0007</strain>
        <tissue evidence="1">Blood</tissue>
    </source>
</reference>
<organism evidence="1 2">
    <name type="scientific">Caloenas nicobarica</name>
    <name type="common">Nicobar pigeon</name>
    <dbReference type="NCBI Taxonomy" id="187106"/>
    <lineage>
        <taxon>Eukaryota</taxon>
        <taxon>Metazoa</taxon>
        <taxon>Chordata</taxon>
        <taxon>Craniata</taxon>
        <taxon>Vertebrata</taxon>
        <taxon>Euteleostomi</taxon>
        <taxon>Archelosauria</taxon>
        <taxon>Archosauria</taxon>
        <taxon>Dinosauria</taxon>
        <taxon>Saurischia</taxon>
        <taxon>Theropoda</taxon>
        <taxon>Coelurosauria</taxon>
        <taxon>Aves</taxon>
        <taxon>Neognathae</taxon>
        <taxon>Neoaves</taxon>
        <taxon>Columbimorphae</taxon>
        <taxon>Columbiformes</taxon>
        <taxon>Columbidae</taxon>
        <taxon>Caloenas</taxon>
    </lineage>
</organism>
<evidence type="ECO:0000313" key="1">
    <source>
        <dbReference type="EMBL" id="NWX00950.1"/>
    </source>
</evidence>
<evidence type="ECO:0000313" key="2">
    <source>
        <dbReference type="Proteomes" id="UP000546235"/>
    </source>
</evidence>
<keyword evidence="2" id="KW-1185">Reference proteome</keyword>
<gene>
    <name evidence="1" type="primary">Env1_2</name>
    <name evidence="1" type="ORF">CALNIC_R15272</name>
</gene>
<accession>A0A7K6STY9</accession>
<dbReference type="EMBL" id="VZSB01001145">
    <property type="protein sequence ID" value="NWX00950.1"/>
    <property type="molecule type" value="Genomic_DNA"/>
</dbReference>
<sequence length="81" mass="8920">VNSNSLWTLLDMSHRVINKTSPNLTTECWLCFNAKPPYFEAIGIVNGPQFANGLNPEACKWENNTQGISLQQVPGQGRCVG</sequence>
<proteinExistence type="predicted"/>
<dbReference type="AlphaFoldDB" id="A0A7K6STY9"/>
<comment type="caution">
    <text evidence="1">The sequence shown here is derived from an EMBL/GenBank/DDBJ whole genome shotgun (WGS) entry which is preliminary data.</text>
</comment>
<feature type="non-terminal residue" evidence="1">
    <location>
        <position position="81"/>
    </location>
</feature>
<dbReference type="Proteomes" id="UP000546235">
    <property type="component" value="Unassembled WGS sequence"/>
</dbReference>